<dbReference type="Gene3D" id="3.30.70.141">
    <property type="entry name" value="Nucleoside diphosphate kinase-like domain"/>
    <property type="match status" value="1"/>
</dbReference>
<dbReference type="Proteomes" id="UP000305948">
    <property type="component" value="Unassembled WGS sequence"/>
</dbReference>
<dbReference type="InterPro" id="IPR036850">
    <property type="entry name" value="NDK-like_dom_sf"/>
</dbReference>
<feature type="compositionally biased region" description="Pro residues" evidence="8">
    <location>
        <begin position="11"/>
        <end position="26"/>
    </location>
</feature>
<evidence type="ECO:0000313" key="11">
    <source>
        <dbReference type="Proteomes" id="UP000305948"/>
    </source>
</evidence>
<evidence type="ECO:0000256" key="4">
    <source>
        <dbReference type="ARBA" id="ARBA00022741"/>
    </source>
</evidence>
<evidence type="ECO:0000256" key="6">
    <source>
        <dbReference type="ARBA" id="ARBA00022840"/>
    </source>
</evidence>
<dbReference type="InterPro" id="IPR034907">
    <property type="entry name" value="NDK-like_dom"/>
</dbReference>
<dbReference type="GO" id="GO:0016301">
    <property type="term" value="F:kinase activity"/>
    <property type="evidence" value="ECO:0007669"/>
    <property type="project" value="UniProtKB-KW"/>
</dbReference>
<keyword evidence="6" id="KW-0067">ATP-binding</keyword>
<dbReference type="Pfam" id="PF00334">
    <property type="entry name" value="NDK"/>
    <property type="match status" value="1"/>
</dbReference>
<feature type="compositionally biased region" description="Low complexity" evidence="8">
    <location>
        <begin position="409"/>
        <end position="422"/>
    </location>
</feature>
<comment type="similarity">
    <text evidence="1 7">Belongs to the NDK family.</text>
</comment>
<comment type="caution">
    <text evidence="7">Lacks conserved residue(s) required for the propagation of feature annotation.</text>
</comment>
<keyword evidence="5" id="KW-0418">Kinase</keyword>
<keyword evidence="4" id="KW-0547">Nucleotide-binding</keyword>
<dbReference type="PROSITE" id="PS51374">
    <property type="entry name" value="NDPK_LIKE"/>
    <property type="match status" value="1"/>
</dbReference>
<dbReference type="GO" id="GO:0005524">
    <property type="term" value="F:ATP binding"/>
    <property type="evidence" value="ECO:0007669"/>
    <property type="project" value="UniProtKB-KW"/>
</dbReference>
<name>A0A5C3N457_9AGAM</name>
<feature type="compositionally biased region" description="Polar residues" evidence="8">
    <location>
        <begin position="398"/>
        <end position="408"/>
    </location>
</feature>
<evidence type="ECO:0000313" key="10">
    <source>
        <dbReference type="EMBL" id="TFK52424.1"/>
    </source>
</evidence>
<dbReference type="EMBL" id="ML213509">
    <property type="protein sequence ID" value="TFK52424.1"/>
    <property type="molecule type" value="Genomic_DNA"/>
</dbReference>
<dbReference type="SMART" id="SM00562">
    <property type="entry name" value="NDK"/>
    <property type="match status" value="1"/>
</dbReference>
<evidence type="ECO:0000256" key="8">
    <source>
        <dbReference type="SAM" id="MobiDB-lite"/>
    </source>
</evidence>
<feature type="region of interest" description="Disordered" evidence="8">
    <location>
        <begin position="1"/>
        <end position="37"/>
    </location>
</feature>
<evidence type="ECO:0000256" key="5">
    <source>
        <dbReference type="ARBA" id="ARBA00022777"/>
    </source>
</evidence>
<dbReference type="SUPFAM" id="SSF54919">
    <property type="entry name" value="Nucleoside diphosphate kinase, NDK"/>
    <property type="match status" value="1"/>
</dbReference>
<reference evidence="10 11" key="1">
    <citation type="journal article" date="2019" name="Nat. Ecol. Evol.">
        <title>Megaphylogeny resolves global patterns of mushroom evolution.</title>
        <authorList>
            <person name="Varga T."/>
            <person name="Krizsan K."/>
            <person name="Foldi C."/>
            <person name="Dima B."/>
            <person name="Sanchez-Garcia M."/>
            <person name="Sanchez-Ramirez S."/>
            <person name="Szollosi G.J."/>
            <person name="Szarkandi J.G."/>
            <person name="Papp V."/>
            <person name="Albert L."/>
            <person name="Andreopoulos W."/>
            <person name="Angelini C."/>
            <person name="Antonin V."/>
            <person name="Barry K.W."/>
            <person name="Bougher N.L."/>
            <person name="Buchanan P."/>
            <person name="Buyck B."/>
            <person name="Bense V."/>
            <person name="Catcheside P."/>
            <person name="Chovatia M."/>
            <person name="Cooper J."/>
            <person name="Damon W."/>
            <person name="Desjardin D."/>
            <person name="Finy P."/>
            <person name="Geml J."/>
            <person name="Haridas S."/>
            <person name="Hughes K."/>
            <person name="Justo A."/>
            <person name="Karasinski D."/>
            <person name="Kautmanova I."/>
            <person name="Kiss B."/>
            <person name="Kocsube S."/>
            <person name="Kotiranta H."/>
            <person name="LaButti K.M."/>
            <person name="Lechner B.E."/>
            <person name="Liimatainen K."/>
            <person name="Lipzen A."/>
            <person name="Lukacs Z."/>
            <person name="Mihaltcheva S."/>
            <person name="Morgado L.N."/>
            <person name="Niskanen T."/>
            <person name="Noordeloos M.E."/>
            <person name="Ohm R.A."/>
            <person name="Ortiz-Santana B."/>
            <person name="Ovrebo C."/>
            <person name="Racz N."/>
            <person name="Riley R."/>
            <person name="Savchenko A."/>
            <person name="Shiryaev A."/>
            <person name="Soop K."/>
            <person name="Spirin V."/>
            <person name="Szebenyi C."/>
            <person name="Tomsovsky M."/>
            <person name="Tulloss R.E."/>
            <person name="Uehling J."/>
            <person name="Grigoriev I.V."/>
            <person name="Vagvolgyi C."/>
            <person name="Papp T."/>
            <person name="Martin F.M."/>
            <person name="Miettinen O."/>
            <person name="Hibbett D.S."/>
            <person name="Nagy L.G."/>
        </authorList>
    </citation>
    <scope>NUCLEOTIDE SEQUENCE [LARGE SCALE GENOMIC DNA]</scope>
    <source>
        <strain evidence="10 11">OMC1185</strain>
    </source>
</reference>
<evidence type="ECO:0000256" key="3">
    <source>
        <dbReference type="ARBA" id="ARBA00022679"/>
    </source>
</evidence>
<feature type="domain" description="Nucleoside diphosphate kinase-like" evidence="9">
    <location>
        <begin position="41"/>
        <end position="174"/>
    </location>
</feature>
<sequence length="535" mass="56578">MSESPSLSLLPPLPPSSRASPQPPTPSRELDSVPTSPIGYPTRTVAIIKNHALEHRLEIEPRILEASFEIVKERQMEFDMETDPEALYELFGDDARSFAEGPVWVYVLERRRAVEVWKTLMGPADPAEARQTAPNSLRALYGLSSAQNAFMGSPDVETAEIQIASLFVSSPPFPLSDLPSDDLSPTSQHASGSIRSMSSSVLSALRKSASDTASPGKNGAFKARAVPSTVLVPSIQPRQSRAALLRAGVQVDKVQVGKRAPLTKEQLAKTFADVPGHKFRSGSITVASTAPPAIAPRMTRAASLRIGKGDAAALAAAISAQPMKTRSVSSDEMGKSARSNGTSNGSGSGEPKKDAFEGVPGHKRRESMPVSSTKAPTVAPRMNRSAQLRAMKDAAPPSSFNLRSSLDQRSPPSRTPSRQSLSGGRPPPSASITRSPSSSSAPRPSLSRTPSRDAAPRPSLSRTTSRDASASRPSLSRDNSEDTPAEEKPKPQPRPPVLAPRTNKSALLRAAKMAANSAPVKAVTGKTKSAKPVAA</sequence>
<feature type="compositionally biased region" description="Low complexity" evidence="8">
    <location>
        <begin position="430"/>
        <end position="449"/>
    </location>
</feature>
<dbReference type="PANTHER" id="PTHR46161:SF3">
    <property type="entry name" value="NUCLEOSIDE DIPHOSPHATE KINASE DDB_G0292928-RELATED"/>
    <property type="match status" value="1"/>
</dbReference>
<keyword evidence="3" id="KW-0808">Transferase</keyword>
<gene>
    <name evidence="10" type="ORF">OE88DRAFT_1795516</name>
</gene>
<organism evidence="10 11">
    <name type="scientific">Heliocybe sulcata</name>
    <dbReference type="NCBI Taxonomy" id="5364"/>
    <lineage>
        <taxon>Eukaryota</taxon>
        <taxon>Fungi</taxon>
        <taxon>Dikarya</taxon>
        <taxon>Basidiomycota</taxon>
        <taxon>Agaricomycotina</taxon>
        <taxon>Agaricomycetes</taxon>
        <taxon>Gloeophyllales</taxon>
        <taxon>Gloeophyllaceae</taxon>
        <taxon>Heliocybe</taxon>
    </lineage>
</organism>
<feature type="region of interest" description="Disordered" evidence="8">
    <location>
        <begin position="318"/>
        <end position="535"/>
    </location>
</feature>
<protein>
    <recommendedName>
        <fullName evidence="2">Nucleoside diphosphate kinase</fullName>
    </recommendedName>
</protein>
<dbReference type="PANTHER" id="PTHR46161">
    <property type="entry name" value="NUCLEOSIDE DIPHOSPHATE KINASE"/>
    <property type="match status" value="1"/>
</dbReference>
<keyword evidence="11" id="KW-1185">Reference proteome</keyword>
<evidence type="ECO:0000259" key="9">
    <source>
        <dbReference type="SMART" id="SM00562"/>
    </source>
</evidence>
<dbReference type="OrthoDB" id="2162449at2759"/>
<dbReference type="AlphaFoldDB" id="A0A5C3N457"/>
<accession>A0A5C3N457</accession>
<feature type="compositionally biased region" description="Low complexity" evidence="8">
    <location>
        <begin position="1"/>
        <end position="10"/>
    </location>
</feature>
<proteinExistence type="inferred from homology"/>
<evidence type="ECO:0000256" key="1">
    <source>
        <dbReference type="ARBA" id="ARBA00008142"/>
    </source>
</evidence>
<evidence type="ECO:0000256" key="7">
    <source>
        <dbReference type="PROSITE-ProRule" id="PRU00706"/>
    </source>
</evidence>
<evidence type="ECO:0000256" key="2">
    <source>
        <dbReference type="ARBA" id="ARBA00017632"/>
    </source>
</evidence>
<dbReference type="STRING" id="5364.A0A5C3N457"/>
<feature type="compositionally biased region" description="Low complexity" evidence="8">
    <location>
        <begin position="459"/>
        <end position="474"/>
    </location>
</feature>